<keyword evidence="3" id="KW-1185">Reference proteome</keyword>
<organism evidence="2 3">
    <name type="scientific">Marinomonas aquiplantarum</name>
    <dbReference type="NCBI Taxonomy" id="491951"/>
    <lineage>
        <taxon>Bacteria</taxon>
        <taxon>Pseudomonadati</taxon>
        <taxon>Pseudomonadota</taxon>
        <taxon>Gammaproteobacteria</taxon>
        <taxon>Oceanospirillales</taxon>
        <taxon>Oceanospirillaceae</taxon>
        <taxon>Marinomonas</taxon>
    </lineage>
</organism>
<proteinExistence type="predicted"/>
<name>A0A366D019_9GAMM</name>
<evidence type="ECO:0000313" key="3">
    <source>
        <dbReference type="Proteomes" id="UP000252086"/>
    </source>
</evidence>
<feature type="region of interest" description="Disordered" evidence="1">
    <location>
        <begin position="57"/>
        <end position="82"/>
    </location>
</feature>
<protein>
    <submittedName>
        <fullName evidence="2">Uncharacterized protein</fullName>
    </submittedName>
</protein>
<evidence type="ECO:0000256" key="1">
    <source>
        <dbReference type="SAM" id="MobiDB-lite"/>
    </source>
</evidence>
<evidence type="ECO:0000313" key="2">
    <source>
        <dbReference type="EMBL" id="RBO82618.1"/>
    </source>
</evidence>
<gene>
    <name evidence="2" type="ORF">DFP76_10583</name>
</gene>
<dbReference type="OrthoDB" id="6102433at2"/>
<sequence>MATKAQLAAALDVNVKTIRNHEKEGYAVVYDDSDSIDIEKSVHAYVSYLSETVRQLRANNGRKTGGSRRNSNQPKTLDDWKKEKEKQAAIKLHLQNGRESGELVPYDALLELVNGPLSMFRRRLLDVPNQLQKRLKLSPKEVKSIEQVVEGAFDSLNELGNDELPSLIENILEKYSKHYVPAEEGAADTVEQGKL</sequence>
<comment type="caution">
    <text evidence="2">The sequence shown here is derived from an EMBL/GenBank/DDBJ whole genome shotgun (WGS) entry which is preliminary data.</text>
</comment>
<feature type="compositionally biased region" description="Polar residues" evidence="1">
    <location>
        <begin position="57"/>
        <end position="75"/>
    </location>
</feature>
<dbReference type="RefSeq" id="WP_147084196.1">
    <property type="nucleotide sequence ID" value="NZ_QNRF01000005.1"/>
</dbReference>
<dbReference type="EMBL" id="QNRF01000005">
    <property type="protein sequence ID" value="RBO82618.1"/>
    <property type="molecule type" value="Genomic_DNA"/>
</dbReference>
<dbReference type="AlphaFoldDB" id="A0A366D019"/>
<accession>A0A366D019</accession>
<reference evidence="2 3" key="1">
    <citation type="submission" date="2018-06" db="EMBL/GenBank/DDBJ databases">
        <title>Genomic Encyclopedia of Type Strains, Phase III (KMG-III): the genomes of soil and plant-associated and newly described type strains.</title>
        <authorList>
            <person name="Whitman W."/>
        </authorList>
    </citation>
    <scope>NUCLEOTIDE SEQUENCE [LARGE SCALE GENOMIC DNA]</scope>
    <source>
        <strain evidence="2 3">CECT 7732</strain>
    </source>
</reference>
<dbReference type="Proteomes" id="UP000252086">
    <property type="component" value="Unassembled WGS sequence"/>
</dbReference>